<proteinExistence type="predicted"/>
<dbReference type="AlphaFoldDB" id="A0A843TVW6"/>
<organism evidence="2 3">
    <name type="scientific">Colocasia esculenta</name>
    <name type="common">Wild taro</name>
    <name type="synonym">Arum esculentum</name>
    <dbReference type="NCBI Taxonomy" id="4460"/>
    <lineage>
        <taxon>Eukaryota</taxon>
        <taxon>Viridiplantae</taxon>
        <taxon>Streptophyta</taxon>
        <taxon>Embryophyta</taxon>
        <taxon>Tracheophyta</taxon>
        <taxon>Spermatophyta</taxon>
        <taxon>Magnoliopsida</taxon>
        <taxon>Liliopsida</taxon>
        <taxon>Araceae</taxon>
        <taxon>Aroideae</taxon>
        <taxon>Colocasieae</taxon>
        <taxon>Colocasia</taxon>
    </lineage>
</organism>
<evidence type="ECO:0008006" key="4">
    <source>
        <dbReference type="Google" id="ProtNLM"/>
    </source>
</evidence>
<evidence type="ECO:0000313" key="2">
    <source>
        <dbReference type="EMBL" id="MQL74276.1"/>
    </source>
</evidence>
<sequence>MIVALAFLFRRSLDGPTLEWFYSLELADAEDFKAVQRKFLQRYRNRVGLSLSITDLMAEKMKADEDFLHYADRWTTLTERLRDPLSESEQVKMITANATPQFRHILAMNKLTTMEELYERACYIQTQLKDSPIMAMFEPKARAAKKNGNPPIGGPTTEGVMQHEQYLGHHPNSLSSHNNNLQPSTVKLPLHLLNTVQHRSLSIANLLPNINNNNQHLPNNLHSTTRYLLQAPMTSSCWVEWINIYCKGGVDTPHTGVDTMLQALRQKMEKWSTSVDTRPGQVDTSDRSQRNKSADCYSRSTLDGIRSTLDGSPRELFCPIWDSVSTHPMGRSTHSGNFVT</sequence>
<accession>A0A843TVW6</accession>
<keyword evidence="3" id="KW-1185">Reference proteome</keyword>
<name>A0A843TVW6_COLES</name>
<evidence type="ECO:0000313" key="3">
    <source>
        <dbReference type="Proteomes" id="UP000652761"/>
    </source>
</evidence>
<gene>
    <name evidence="2" type="ORF">Taro_006650</name>
</gene>
<dbReference type="EMBL" id="NMUH01000199">
    <property type="protein sequence ID" value="MQL74276.1"/>
    <property type="molecule type" value="Genomic_DNA"/>
</dbReference>
<feature type="region of interest" description="Disordered" evidence="1">
    <location>
        <begin position="270"/>
        <end position="295"/>
    </location>
</feature>
<dbReference type="Proteomes" id="UP000652761">
    <property type="component" value="Unassembled WGS sequence"/>
</dbReference>
<reference evidence="2" key="1">
    <citation type="submission" date="2017-07" db="EMBL/GenBank/DDBJ databases">
        <title>Taro Niue Genome Assembly and Annotation.</title>
        <authorList>
            <person name="Atibalentja N."/>
            <person name="Keating K."/>
            <person name="Fields C.J."/>
        </authorList>
    </citation>
    <scope>NUCLEOTIDE SEQUENCE</scope>
    <source>
        <strain evidence="2">Niue_2</strain>
        <tissue evidence="2">Leaf</tissue>
    </source>
</reference>
<dbReference type="OrthoDB" id="8006889at2759"/>
<protein>
    <recommendedName>
        <fullName evidence="4">Retrotransposon gag domain-containing protein</fullName>
    </recommendedName>
</protein>
<comment type="caution">
    <text evidence="2">The sequence shown here is derived from an EMBL/GenBank/DDBJ whole genome shotgun (WGS) entry which is preliminary data.</text>
</comment>
<feature type="compositionally biased region" description="Basic and acidic residues" evidence="1">
    <location>
        <begin position="284"/>
        <end position="293"/>
    </location>
</feature>
<evidence type="ECO:0000256" key="1">
    <source>
        <dbReference type="SAM" id="MobiDB-lite"/>
    </source>
</evidence>